<dbReference type="Pfam" id="PF00326">
    <property type="entry name" value="Peptidase_S9"/>
    <property type="match status" value="1"/>
</dbReference>
<evidence type="ECO:0000313" key="4">
    <source>
        <dbReference type="EMBL" id="ACR79332.1"/>
    </source>
</evidence>
<evidence type="ECO:0000256" key="2">
    <source>
        <dbReference type="ARBA" id="ARBA00022801"/>
    </source>
</evidence>
<dbReference type="OrthoDB" id="9764953at2"/>
<dbReference type="EMBL" id="CP001634">
    <property type="protein sequence ID" value="ACR79332.1"/>
    <property type="molecule type" value="Genomic_DNA"/>
</dbReference>
<gene>
    <name evidence="4" type="ordered locus">Kole_0614</name>
</gene>
<dbReference type="InterPro" id="IPR050955">
    <property type="entry name" value="Plant_Biomass_Hydrol_Est"/>
</dbReference>
<dbReference type="CDD" id="cd00241">
    <property type="entry name" value="DOMON_like"/>
    <property type="match status" value="1"/>
</dbReference>
<dbReference type="eggNOG" id="COG1506">
    <property type="taxonomic scope" value="Bacteria"/>
</dbReference>
<dbReference type="Gene3D" id="2.60.40.1190">
    <property type="match status" value="1"/>
</dbReference>
<evidence type="ECO:0000259" key="3">
    <source>
        <dbReference type="Pfam" id="PF00326"/>
    </source>
</evidence>
<keyword evidence="5" id="KW-1185">Reference proteome</keyword>
<organism evidence="4 5">
    <name type="scientific">Kosmotoga olearia (strain ATCC BAA-1733 / DSM 21960 / TBF 19.5.1)</name>
    <dbReference type="NCBI Taxonomy" id="521045"/>
    <lineage>
        <taxon>Bacteria</taxon>
        <taxon>Thermotogati</taxon>
        <taxon>Thermotogota</taxon>
        <taxon>Thermotogae</taxon>
        <taxon>Kosmotogales</taxon>
        <taxon>Kosmotogaceae</taxon>
        <taxon>Kosmotoga</taxon>
    </lineage>
</organism>
<evidence type="ECO:0000256" key="1">
    <source>
        <dbReference type="ARBA" id="ARBA00022729"/>
    </source>
</evidence>
<dbReference type="SUPFAM" id="SSF53474">
    <property type="entry name" value="alpha/beta-Hydrolases"/>
    <property type="match status" value="1"/>
</dbReference>
<dbReference type="PANTHER" id="PTHR43037:SF5">
    <property type="entry name" value="FERULOYL ESTERASE"/>
    <property type="match status" value="1"/>
</dbReference>
<protein>
    <submittedName>
        <fullName evidence="4">Phospholipase/Carboxylesterase</fullName>
    </submittedName>
</protein>
<dbReference type="Gene3D" id="3.40.50.1820">
    <property type="entry name" value="alpha/beta hydrolase"/>
    <property type="match status" value="1"/>
</dbReference>
<dbReference type="KEGG" id="kol:Kole_0614"/>
<reference evidence="4 5" key="1">
    <citation type="submission" date="2009-06" db="EMBL/GenBank/DDBJ databases">
        <title>Complete sequence of Thermotogales bacterium TBF 19.5.1.</title>
        <authorList>
            <consortium name="US DOE Joint Genome Institute"/>
            <person name="Lucas S."/>
            <person name="Copeland A."/>
            <person name="Lapidus A."/>
            <person name="Glavina del Rio T."/>
            <person name="Tice H."/>
            <person name="Bruce D."/>
            <person name="Goodwin L."/>
            <person name="Pitluck S."/>
            <person name="Chertkov O."/>
            <person name="Brettin T."/>
            <person name="Detter J.C."/>
            <person name="Han C."/>
            <person name="Schmutz J."/>
            <person name="Larimer F."/>
            <person name="Land M."/>
            <person name="Hauser L."/>
            <person name="Kyrpides N."/>
            <person name="Ovchinnikova G."/>
            <person name="Noll K."/>
        </authorList>
    </citation>
    <scope>NUCLEOTIDE SEQUENCE [LARGE SCALE GENOMIC DNA]</scope>
    <source>
        <strain evidence="5">ATCC BAA-1733 / DSM 21960 / TBF 19.5.1</strain>
    </source>
</reference>
<dbReference type="InterPro" id="IPR001375">
    <property type="entry name" value="Peptidase_S9_cat"/>
</dbReference>
<reference evidence="4 5" key="2">
    <citation type="journal article" date="2011" name="J. Bacteriol.">
        <title>Genome Sequence of Kosmotoga olearia Strain TBF 19.5.1, a Thermophilic Bacterium with a Wide Growth Temperature Range, Isolated from the Troll B Oil Platform in the North Sea.</title>
        <authorList>
            <person name="Swithers K.S."/>
            <person name="Dipippo J.L."/>
            <person name="Bruce D.C."/>
            <person name="Detter C."/>
            <person name="Tapia R."/>
            <person name="Han S."/>
            <person name="Goodwin L.A."/>
            <person name="Han J."/>
            <person name="Woyke T."/>
            <person name="Pitluck S."/>
            <person name="Pennacchio L."/>
            <person name="Nolan M."/>
            <person name="Mikhailova N."/>
            <person name="Land M.L."/>
            <person name="Nesbo C.L."/>
            <person name="Gogarten J.P."/>
            <person name="Noll K.M."/>
        </authorList>
    </citation>
    <scope>NUCLEOTIDE SEQUENCE [LARGE SCALE GENOMIC DNA]</scope>
    <source>
        <strain evidence="5">ATCC BAA-1733 / DSM 21960 / TBF 19.5.1</strain>
    </source>
</reference>
<dbReference type="GO" id="GO:0006508">
    <property type="term" value="P:proteolysis"/>
    <property type="evidence" value="ECO:0007669"/>
    <property type="project" value="InterPro"/>
</dbReference>
<dbReference type="STRING" id="521045.Kole_0614"/>
<accession>C5CEX7</accession>
<dbReference type="InterPro" id="IPR029058">
    <property type="entry name" value="AB_hydrolase_fold"/>
</dbReference>
<sequence>MAEDPIKSNIVHSLEPEVTFLSKPPQIDGVPDTELKNLPVYTFNFVEKSNDQNPLAEANYCLAYGAEFFYLYIEVKADSFICRDRGYQNGDGFHMVLSVPRPGNVPTDEFFVMAFCPQKEPSRAWQKKFIWYHNIDLSFQPLKNTLFEVKKLDGKVGYELLLPWREVYPYHPWLSESIGFNLCYVQAVEKDEKNYFFVVQDDRIQSEQSCRLYTRLSFSPPRLSSGTKTYMILDRNHCNEGETIEARIAGISATPTKDTIIVQINSDEGNVVSRDVFSFDIDDELTKKSFELRTSHLIPGEYKVKWASQISSLSGNISFTVLPKETVTDMSKQLESIKDRISSGSLTTLQFKLQEIKTTMKKLKPYDTAEKLRTSISKFKSVVECAAKGVDIIATKTGIQRRAYRSKIDNSLQPYSIKIPKNMESNKKYPLLVFLHGSGMDDRQVLTEREVDPLINFIELAPFGRGTSNAFSTDHAQDDIREAIDDVIAHYPVDTDRIILAGFSMGGYGVYRTFYENPKIFRALAVFSGHPDLANKWGIPGKHPNFLDEKYLNPFKGIQIFIFHGEQDKNCPFDLTKKLVEMLKKAGARVEVYIDKEKGHEMPGEKIYRSYLQWLKEVTK</sequence>
<dbReference type="Proteomes" id="UP000002382">
    <property type="component" value="Chromosome"/>
</dbReference>
<dbReference type="PANTHER" id="PTHR43037">
    <property type="entry name" value="UNNAMED PRODUCT-RELATED"/>
    <property type="match status" value="1"/>
</dbReference>
<feature type="domain" description="Peptidase S9 prolyl oligopeptidase catalytic" evidence="3">
    <location>
        <begin position="476"/>
        <end position="619"/>
    </location>
</feature>
<keyword evidence="1" id="KW-0732">Signal</keyword>
<keyword evidence="2" id="KW-0378">Hydrolase</keyword>
<proteinExistence type="predicted"/>
<evidence type="ECO:0000313" key="5">
    <source>
        <dbReference type="Proteomes" id="UP000002382"/>
    </source>
</evidence>
<dbReference type="RefSeq" id="WP_012745114.1">
    <property type="nucleotide sequence ID" value="NC_012785.1"/>
</dbReference>
<name>C5CEX7_KOSOT</name>
<dbReference type="SUPFAM" id="SSF49344">
    <property type="entry name" value="CBD9-like"/>
    <property type="match status" value="1"/>
</dbReference>
<dbReference type="HOGENOM" id="CLU_440613_0_0_0"/>
<dbReference type="AlphaFoldDB" id="C5CEX7"/>
<dbReference type="GO" id="GO:0008236">
    <property type="term" value="F:serine-type peptidase activity"/>
    <property type="evidence" value="ECO:0007669"/>
    <property type="project" value="InterPro"/>
</dbReference>